<dbReference type="GO" id="GO:0006167">
    <property type="term" value="P:AMP biosynthetic process"/>
    <property type="evidence" value="ECO:0007669"/>
    <property type="project" value="TreeGrafter"/>
</dbReference>
<dbReference type="PANTHER" id="PTHR21340">
    <property type="entry name" value="DIADENOSINE 5,5-P1,P4-TETRAPHOSPHATE PYROPHOSPHOHYDROLASE MUTT"/>
    <property type="match status" value="1"/>
</dbReference>
<dbReference type="PROSITE" id="PS51462">
    <property type="entry name" value="NUDIX"/>
    <property type="match status" value="1"/>
</dbReference>
<proteinExistence type="predicted"/>
<dbReference type="InterPro" id="IPR015797">
    <property type="entry name" value="NUDIX_hydrolase-like_dom_sf"/>
</dbReference>
<dbReference type="GO" id="GO:0006754">
    <property type="term" value="P:ATP biosynthetic process"/>
    <property type="evidence" value="ECO:0007669"/>
    <property type="project" value="TreeGrafter"/>
</dbReference>
<dbReference type="InterPro" id="IPR051325">
    <property type="entry name" value="Nudix_hydrolase_domain"/>
</dbReference>
<dbReference type="SUPFAM" id="SSF55811">
    <property type="entry name" value="Nudix"/>
    <property type="match status" value="1"/>
</dbReference>
<keyword evidence="1" id="KW-0378">Hydrolase</keyword>
<organism evidence="3 4">
    <name type="scientific">Amnibacterium setariae</name>
    <dbReference type="NCBI Taxonomy" id="2306585"/>
    <lineage>
        <taxon>Bacteria</taxon>
        <taxon>Bacillati</taxon>
        <taxon>Actinomycetota</taxon>
        <taxon>Actinomycetes</taxon>
        <taxon>Micrococcales</taxon>
        <taxon>Microbacteriaceae</taxon>
        <taxon>Amnibacterium</taxon>
    </lineage>
</organism>
<name>A0A3A1TVX3_9MICO</name>
<dbReference type="GO" id="GO:0004081">
    <property type="term" value="F:bis(5'-nucleosyl)-tetraphosphatase (asymmetrical) activity"/>
    <property type="evidence" value="ECO:0007669"/>
    <property type="project" value="TreeGrafter"/>
</dbReference>
<gene>
    <name evidence="3" type="ORF">D1781_08965</name>
</gene>
<dbReference type="PANTHER" id="PTHR21340:SF7">
    <property type="entry name" value="NUDIX HYDROLASE DOMAIN-CONTAINING PROTEIN"/>
    <property type="match status" value="1"/>
</dbReference>
<comment type="caution">
    <text evidence="3">The sequence shown here is derived from an EMBL/GenBank/DDBJ whole genome shotgun (WGS) entry which is preliminary data.</text>
</comment>
<evidence type="ECO:0000259" key="2">
    <source>
        <dbReference type="PROSITE" id="PS51462"/>
    </source>
</evidence>
<dbReference type="Gene3D" id="3.90.79.10">
    <property type="entry name" value="Nucleoside Triphosphate Pyrophosphohydrolase"/>
    <property type="match status" value="1"/>
</dbReference>
<dbReference type="RefSeq" id="WP_119481990.1">
    <property type="nucleotide sequence ID" value="NZ_QXTG01000002.1"/>
</dbReference>
<evidence type="ECO:0000313" key="4">
    <source>
        <dbReference type="Proteomes" id="UP000265742"/>
    </source>
</evidence>
<dbReference type="AlphaFoldDB" id="A0A3A1TVX3"/>
<keyword evidence="4" id="KW-1185">Reference proteome</keyword>
<sequence length="153" mass="16747">MTDGPTEEAGARTSAGLLVVRRHPETEVLIGHMGGPFWARKDAGAWSFPKGALEGSEAPLDAALREFQEETGIAPPPPPYRDLGAAKQRSGKTVHLFLVEADVDLAAFRPGTFSMTLRGRTFDVPELDRLEWATPERARELLVGGQRPFLDRL</sequence>
<feature type="domain" description="Nudix hydrolase" evidence="2">
    <location>
        <begin position="10"/>
        <end position="153"/>
    </location>
</feature>
<evidence type="ECO:0000313" key="3">
    <source>
        <dbReference type="EMBL" id="RIX27681.1"/>
    </source>
</evidence>
<dbReference type="Pfam" id="PF00293">
    <property type="entry name" value="NUDIX"/>
    <property type="match status" value="1"/>
</dbReference>
<dbReference type="Proteomes" id="UP000265742">
    <property type="component" value="Unassembled WGS sequence"/>
</dbReference>
<dbReference type="InterPro" id="IPR020084">
    <property type="entry name" value="NUDIX_hydrolase_CS"/>
</dbReference>
<reference evidence="4" key="1">
    <citation type="submission" date="2018-09" db="EMBL/GenBank/DDBJ databases">
        <authorList>
            <person name="Kim I."/>
        </authorList>
    </citation>
    <scope>NUCLEOTIDE SEQUENCE [LARGE SCALE GENOMIC DNA]</scope>
    <source>
        <strain evidence="4">DD4a</strain>
    </source>
</reference>
<accession>A0A3A1TVX3</accession>
<protein>
    <submittedName>
        <fullName evidence="3">NUDIX domain-containing protein</fullName>
    </submittedName>
</protein>
<dbReference type="OrthoDB" id="954553at2"/>
<dbReference type="InterPro" id="IPR000086">
    <property type="entry name" value="NUDIX_hydrolase_dom"/>
</dbReference>
<dbReference type="PROSITE" id="PS00893">
    <property type="entry name" value="NUDIX_BOX"/>
    <property type="match status" value="1"/>
</dbReference>
<dbReference type="EMBL" id="QXTG01000002">
    <property type="protein sequence ID" value="RIX27681.1"/>
    <property type="molecule type" value="Genomic_DNA"/>
</dbReference>
<evidence type="ECO:0000256" key="1">
    <source>
        <dbReference type="ARBA" id="ARBA00022801"/>
    </source>
</evidence>